<gene>
    <name evidence="1" type="ORF">IDJ77_11910</name>
</gene>
<dbReference type="Proteomes" id="UP000606600">
    <property type="component" value="Unassembled WGS sequence"/>
</dbReference>
<dbReference type="RefSeq" id="WP_191189176.1">
    <property type="nucleotide sequence ID" value="NZ_JACWMY010000005.1"/>
</dbReference>
<dbReference type="EMBL" id="JACWMY010000005">
    <property type="protein sequence ID" value="MBD1364515.1"/>
    <property type="molecule type" value="Genomic_DNA"/>
</dbReference>
<evidence type="ECO:0000313" key="2">
    <source>
        <dbReference type="Proteomes" id="UP000606600"/>
    </source>
</evidence>
<evidence type="ECO:0000313" key="1">
    <source>
        <dbReference type="EMBL" id="MBD1364515.1"/>
    </source>
</evidence>
<sequence length="79" mass="8911">MESKTHTVDELRTLYIQSPVAITQKVNIGDKIYTDNDWLENLVLILKKCGLAYKVETHDLAGKSVHEVTIEEMAPKARG</sequence>
<comment type="caution">
    <text evidence="1">The sequence shown here is derived from an EMBL/GenBank/DDBJ whole genome shotgun (WGS) entry which is preliminary data.</text>
</comment>
<reference evidence="1 2" key="1">
    <citation type="submission" date="2020-09" db="EMBL/GenBank/DDBJ databases">
        <title>Novel species of Mucilaginibacter isolated from a glacier on the Tibetan Plateau.</title>
        <authorList>
            <person name="Liu Q."/>
            <person name="Xin Y.-H."/>
        </authorList>
    </citation>
    <scope>NUCLEOTIDE SEQUENCE [LARGE SCALE GENOMIC DNA]</scope>
    <source>
        <strain evidence="1 2">ZT4R22</strain>
    </source>
</reference>
<accession>A0ABR7WQC0</accession>
<organism evidence="1 2">
    <name type="scientific">Mucilaginibacter pankratovii</name>
    <dbReference type="NCBI Taxonomy" id="2772110"/>
    <lineage>
        <taxon>Bacteria</taxon>
        <taxon>Pseudomonadati</taxon>
        <taxon>Bacteroidota</taxon>
        <taxon>Sphingobacteriia</taxon>
        <taxon>Sphingobacteriales</taxon>
        <taxon>Sphingobacteriaceae</taxon>
        <taxon>Mucilaginibacter</taxon>
    </lineage>
</organism>
<proteinExistence type="predicted"/>
<protein>
    <submittedName>
        <fullName evidence="1">Uncharacterized protein</fullName>
    </submittedName>
</protein>
<name>A0ABR7WQC0_9SPHI</name>
<keyword evidence="2" id="KW-1185">Reference proteome</keyword>